<evidence type="ECO:0000313" key="4">
    <source>
        <dbReference type="Proteomes" id="UP000663870"/>
    </source>
</evidence>
<sequence length="286" mass="34470">MPNLKHFYFQLLVQKSSWSFTNEYLNGYVWQQMFELYLQYLSKFEFHMTVTKRIPKLDLDFVIKSFNYFVQKYSNWDMIIDRWIYGRRLRDEIVILQTLNYTKAKLTGNINIPFITCRTFEIRSTRNTTNEHYYFYSNTEHLKLYIENEKCNITWSSSLFQNVTYLLVEGPIIKSSWLNYLYNIVNFRQTIDEENNAQEYVTYISHFVNLENVTKLKFRSTYSIDQWKNILFIFKACPNVIILIISTPLLLLSKLIDNSSLISIFKQIKMIKSVTERVFYFAAIFS</sequence>
<evidence type="ECO:0000313" key="1">
    <source>
        <dbReference type="EMBL" id="CAF1021062.1"/>
    </source>
</evidence>
<reference evidence="1" key="1">
    <citation type="submission" date="2021-02" db="EMBL/GenBank/DDBJ databases">
        <authorList>
            <person name="Nowell W R."/>
        </authorList>
    </citation>
    <scope>NUCLEOTIDE SEQUENCE</scope>
</reference>
<dbReference type="Proteomes" id="UP000663870">
    <property type="component" value="Unassembled WGS sequence"/>
</dbReference>
<evidence type="ECO:0000313" key="3">
    <source>
        <dbReference type="Proteomes" id="UP000663854"/>
    </source>
</evidence>
<evidence type="ECO:0000313" key="2">
    <source>
        <dbReference type="EMBL" id="CAF1642498.1"/>
    </source>
</evidence>
<comment type="caution">
    <text evidence="1">The sequence shown here is derived from an EMBL/GenBank/DDBJ whole genome shotgun (WGS) entry which is preliminary data.</text>
</comment>
<name>A0A814I9U3_9BILA</name>
<dbReference type="EMBL" id="CAJNOH010000379">
    <property type="protein sequence ID" value="CAF1021062.1"/>
    <property type="molecule type" value="Genomic_DNA"/>
</dbReference>
<gene>
    <name evidence="2" type="ORF">JXQ802_LOCUS53403</name>
    <name evidence="1" type="ORF">PYM288_LOCUS15624</name>
</gene>
<dbReference type="EMBL" id="CAJNOL010009312">
    <property type="protein sequence ID" value="CAF1642498.1"/>
    <property type="molecule type" value="Genomic_DNA"/>
</dbReference>
<organism evidence="1 3">
    <name type="scientific">Rotaria sordida</name>
    <dbReference type="NCBI Taxonomy" id="392033"/>
    <lineage>
        <taxon>Eukaryota</taxon>
        <taxon>Metazoa</taxon>
        <taxon>Spiralia</taxon>
        <taxon>Gnathifera</taxon>
        <taxon>Rotifera</taxon>
        <taxon>Eurotatoria</taxon>
        <taxon>Bdelloidea</taxon>
        <taxon>Philodinida</taxon>
        <taxon>Philodinidae</taxon>
        <taxon>Rotaria</taxon>
    </lineage>
</organism>
<proteinExistence type="predicted"/>
<dbReference type="Proteomes" id="UP000663854">
    <property type="component" value="Unassembled WGS sequence"/>
</dbReference>
<dbReference type="AlphaFoldDB" id="A0A814I9U3"/>
<protein>
    <submittedName>
        <fullName evidence="1">Uncharacterized protein</fullName>
    </submittedName>
</protein>
<keyword evidence="4" id="KW-1185">Reference proteome</keyword>
<accession>A0A814I9U3</accession>